<comment type="caution">
    <text evidence="2">The sequence shown here is derived from an EMBL/GenBank/DDBJ whole genome shotgun (WGS) entry which is preliminary data.</text>
</comment>
<accession>A0ABN3GBB1</accession>
<proteinExistence type="predicted"/>
<evidence type="ECO:0000313" key="3">
    <source>
        <dbReference type="Proteomes" id="UP001501444"/>
    </source>
</evidence>
<gene>
    <name evidence="2" type="ORF">GCM10010170_035940</name>
</gene>
<dbReference type="Proteomes" id="UP001501444">
    <property type="component" value="Unassembled WGS sequence"/>
</dbReference>
<sequence>MGGSAAPAERAPERTPASTAAEISLAVRPARAKPAVTLRPYDNPPNPQRNEDRTTIPNPQHSKTRSAREDPRHSKTRSAREDPQRTRRPAAHAKTRSAREDPQRTRRPQPAPRSWQWHWQRVDSALTQWQRSMRERSLDHPAM</sequence>
<organism evidence="2 3">
    <name type="scientific">Dactylosporangium salmoneum</name>
    <dbReference type="NCBI Taxonomy" id="53361"/>
    <lineage>
        <taxon>Bacteria</taxon>
        <taxon>Bacillati</taxon>
        <taxon>Actinomycetota</taxon>
        <taxon>Actinomycetes</taxon>
        <taxon>Micromonosporales</taxon>
        <taxon>Micromonosporaceae</taxon>
        <taxon>Dactylosporangium</taxon>
    </lineage>
</organism>
<evidence type="ECO:0000313" key="2">
    <source>
        <dbReference type="EMBL" id="GAA2347820.1"/>
    </source>
</evidence>
<protein>
    <submittedName>
        <fullName evidence="2">Uncharacterized protein</fullName>
    </submittedName>
</protein>
<feature type="compositionally biased region" description="Low complexity" evidence="1">
    <location>
        <begin position="1"/>
        <end position="17"/>
    </location>
</feature>
<name>A0ABN3GBB1_9ACTN</name>
<dbReference type="EMBL" id="BAAARV010000025">
    <property type="protein sequence ID" value="GAA2347820.1"/>
    <property type="molecule type" value="Genomic_DNA"/>
</dbReference>
<feature type="compositionally biased region" description="Basic residues" evidence="1">
    <location>
        <begin position="86"/>
        <end position="96"/>
    </location>
</feature>
<keyword evidence="3" id="KW-1185">Reference proteome</keyword>
<reference evidence="2 3" key="1">
    <citation type="journal article" date="2019" name="Int. J. Syst. Evol. Microbiol.">
        <title>The Global Catalogue of Microorganisms (GCM) 10K type strain sequencing project: providing services to taxonomists for standard genome sequencing and annotation.</title>
        <authorList>
            <consortium name="The Broad Institute Genomics Platform"/>
            <consortium name="The Broad Institute Genome Sequencing Center for Infectious Disease"/>
            <person name="Wu L."/>
            <person name="Ma J."/>
        </authorList>
    </citation>
    <scope>NUCLEOTIDE SEQUENCE [LARGE SCALE GENOMIC DNA]</scope>
    <source>
        <strain evidence="2 3">JCM 3272</strain>
    </source>
</reference>
<feature type="region of interest" description="Disordered" evidence="1">
    <location>
        <begin position="1"/>
        <end position="120"/>
    </location>
</feature>
<evidence type="ECO:0000256" key="1">
    <source>
        <dbReference type="SAM" id="MobiDB-lite"/>
    </source>
</evidence>
<feature type="compositionally biased region" description="Basic and acidic residues" evidence="1">
    <location>
        <begin position="66"/>
        <end position="85"/>
    </location>
</feature>